<accession>A0ABV7BG33</accession>
<dbReference type="Pfam" id="PF10547">
    <property type="entry name" value="P22_AR_N"/>
    <property type="match status" value="1"/>
</dbReference>
<proteinExistence type="predicted"/>
<reference evidence="3" key="1">
    <citation type="journal article" date="2019" name="Int. J. Syst. Evol. Microbiol.">
        <title>The Global Catalogue of Microorganisms (GCM) 10K type strain sequencing project: providing services to taxonomists for standard genome sequencing and annotation.</title>
        <authorList>
            <consortium name="The Broad Institute Genomics Platform"/>
            <consortium name="The Broad Institute Genome Sequencing Center for Infectious Disease"/>
            <person name="Wu L."/>
            <person name="Ma J."/>
        </authorList>
    </citation>
    <scope>NUCLEOTIDE SEQUENCE [LARGE SCALE GENOMIC DNA]</scope>
    <source>
        <strain evidence="3">KCTC 62575</strain>
    </source>
</reference>
<sequence length="222" mass="26131">MATKPTRVAPEKEDGRFDYSLHLLVGFSFLMNSWSKTMNARKNFNQDHDQMIVPFYNANLTMIEYNGQPYIPMKPVVEGMGLDWKSQYRKITNKFKTCMVKMTIQLFGDSQSREVVMLPLRKLPAWLYSVEPNKVKTELKEIIVKYQEECDDVLWNYWTGKQSARQKAFDEFNKIEFDDKLSRAKGTISSLGMHVRKREKKINDQRRQDWLNKNVGVLDLEG</sequence>
<gene>
    <name evidence="2" type="ORF">ACFODO_14505</name>
</gene>
<name>A0ABV7BG33_9GAMM</name>
<keyword evidence="3" id="KW-1185">Reference proteome</keyword>
<protein>
    <submittedName>
        <fullName evidence="2">Phage antirepressor N-terminal domain-containing protein</fullName>
    </submittedName>
</protein>
<organism evidence="2 3">
    <name type="scientific">Acinetobacter sichuanensis</name>
    <dbReference type="NCBI Taxonomy" id="2136183"/>
    <lineage>
        <taxon>Bacteria</taxon>
        <taxon>Pseudomonadati</taxon>
        <taxon>Pseudomonadota</taxon>
        <taxon>Gammaproteobacteria</taxon>
        <taxon>Moraxellales</taxon>
        <taxon>Moraxellaceae</taxon>
        <taxon>Acinetobacter</taxon>
    </lineage>
</organism>
<dbReference type="EMBL" id="JBHRSF010000069">
    <property type="protein sequence ID" value="MFC2996450.1"/>
    <property type="molecule type" value="Genomic_DNA"/>
</dbReference>
<dbReference type="Proteomes" id="UP001595455">
    <property type="component" value="Unassembled WGS sequence"/>
</dbReference>
<comment type="caution">
    <text evidence="2">The sequence shown here is derived from an EMBL/GenBank/DDBJ whole genome shotgun (WGS) entry which is preliminary data.</text>
</comment>
<evidence type="ECO:0000259" key="1">
    <source>
        <dbReference type="Pfam" id="PF10547"/>
    </source>
</evidence>
<evidence type="ECO:0000313" key="2">
    <source>
        <dbReference type="EMBL" id="MFC2996450.1"/>
    </source>
</evidence>
<dbReference type="RefSeq" id="WP_228199100.1">
    <property type="nucleotide sequence ID" value="NZ_JBHRSF010000069.1"/>
</dbReference>
<evidence type="ECO:0000313" key="3">
    <source>
        <dbReference type="Proteomes" id="UP001595455"/>
    </source>
</evidence>
<dbReference type="PRINTS" id="PR01994">
    <property type="entry name" value="ANTIREPRESSR"/>
</dbReference>
<feature type="domain" description="Antirepressor protein ant N-terminal" evidence="1">
    <location>
        <begin position="53"/>
        <end position="162"/>
    </location>
</feature>
<dbReference type="InterPro" id="IPR018875">
    <property type="entry name" value="Antirepressor_Ant_N"/>
</dbReference>